<sequence>MPITSTNLSHSPPLPKQTEESPLIVLPTYRGVYGVTQLVSGGWPPHESRLEHRLVALLLGSFGLSSPRLLPLSVLDAGLFVARFTRQLDQLVQIS</sequence>
<evidence type="ECO:0000313" key="2">
    <source>
        <dbReference type="EMBL" id="BAC83348.1"/>
    </source>
</evidence>
<organism evidence="2 3">
    <name type="scientific">Oryza sativa subsp. japonica</name>
    <name type="common">Rice</name>
    <dbReference type="NCBI Taxonomy" id="39947"/>
    <lineage>
        <taxon>Eukaryota</taxon>
        <taxon>Viridiplantae</taxon>
        <taxon>Streptophyta</taxon>
        <taxon>Embryophyta</taxon>
        <taxon>Tracheophyta</taxon>
        <taxon>Spermatophyta</taxon>
        <taxon>Magnoliopsida</taxon>
        <taxon>Liliopsida</taxon>
        <taxon>Poales</taxon>
        <taxon>Poaceae</taxon>
        <taxon>BOP clade</taxon>
        <taxon>Oryzoideae</taxon>
        <taxon>Oryzeae</taxon>
        <taxon>Oryzinae</taxon>
        <taxon>Oryza</taxon>
        <taxon>Oryza sativa</taxon>
    </lineage>
</organism>
<dbReference type="Proteomes" id="UP000000763">
    <property type="component" value="Chromosome 7"/>
</dbReference>
<evidence type="ECO:0000313" key="3">
    <source>
        <dbReference type="Proteomes" id="UP000000763"/>
    </source>
</evidence>
<dbReference type="AlphaFoldDB" id="Q6ZF59"/>
<dbReference type="EMBL" id="AP004263">
    <property type="protein sequence ID" value="BAC83348.1"/>
    <property type="molecule type" value="Genomic_DNA"/>
</dbReference>
<evidence type="ECO:0000256" key="1">
    <source>
        <dbReference type="SAM" id="MobiDB-lite"/>
    </source>
</evidence>
<accession>Q6ZF59</accession>
<protein>
    <submittedName>
        <fullName evidence="2">Uncharacterized protein</fullName>
    </submittedName>
</protein>
<feature type="region of interest" description="Disordered" evidence="1">
    <location>
        <begin position="1"/>
        <end position="21"/>
    </location>
</feature>
<gene>
    <name evidence="2" type="primary">P0022E03.33</name>
</gene>
<proteinExistence type="predicted"/>
<name>Q6ZF59_ORYSJ</name>
<reference evidence="3" key="2">
    <citation type="journal article" date="2008" name="Nucleic Acids Res.">
        <title>The rice annotation project database (RAP-DB): 2008 update.</title>
        <authorList>
            <consortium name="The rice annotation project (RAP)"/>
        </authorList>
    </citation>
    <scope>GENOME REANNOTATION</scope>
    <source>
        <strain evidence="3">cv. Nipponbare</strain>
    </source>
</reference>
<reference evidence="3" key="1">
    <citation type="journal article" date="2005" name="Nature">
        <title>The map-based sequence of the rice genome.</title>
        <authorList>
            <consortium name="International rice genome sequencing project (IRGSP)"/>
            <person name="Matsumoto T."/>
            <person name="Wu J."/>
            <person name="Kanamori H."/>
            <person name="Katayose Y."/>
            <person name="Fujisawa M."/>
            <person name="Namiki N."/>
            <person name="Mizuno H."/>
            <person name="Yamamoto K."/>
            <person name="Antonio B.A."/>
            <person name="Baba T."/>
            <person name="Sakata K."/>
            <person name="Nagamura Y."/>
            <person name="Aoki H."/>
            <person name="Arikawa K."/>
            <person name="Arita K."/>
            <person name="Bito T."/>
            <person name="Chiden Y."/>
            <person name="Fujitsuka N."/>
            <person name="Fukunaka R."/>
            <person name="Hamada M."/>
            <person name="Harada C."/>
            <person name="Hayashi A."/>
            <person name="Hijishita S."/>
            <person name="Honda M."/>
            <person name="Hosokawa S."/>
            <person name="Ichikawa Y."/>
            <person name="Idonuma A."/>
            <person name="Iijima M."/>
            <person name="Ikeda M."/>
            <person name="Ikeno M."/>
            <person name="Ito K."/>
            <person name="Ito S."/>
            <person name="Ito T."/>
            <person name="Ito Y."/>
            <person name="Ito Y."/>
            <person name="Iwabuchi A."/>
            <person name="Kamiya K."/>
            <person name="Karasawa W."/>
            <person name="Kurita K."/>
            <person name="Katagiri S."/>
            <person name="Kikuta A."/>
            <person name="Kobayashi H."/>
            <person name="Kobayashi N."/>
            <person name="Machita K."/>
            <person name="Maehara T."/>
            <person name="Masukawa M."/>
            <person name="Mizubayashi T."/>
            <person name="Mukai Y."/>
            <person name="Nagasaki H."/>
            <person name="Nagata Y."/>
            <person name="Naito S."/>
            <person name="Nakashima M."/>
            <person name="Nakama Y."/>
            <person name="Nakamichi Y."/>
            <person name="Nakamura M."/>
            <person name="Meguro A."/>
            <person name="Negishi M."/>
            <person name="Ohta I."/>
            <person name="Ohta T."/>
            <person name="Okamoto M."/>
            <person name="Ono N."/>
            <person name="Saji S."/>
            <person name="Sakaguchi M."/>
            <person name="Sakai K."/>
            <person name="Shibata M."/>
            <person name="Shimokawa T."/>
            <person name="Song J."/>
            <person name="Takazaki Y."/>
            <person name="Terasawa K."/>
            <person name="Tsugane M."/>
            <person name="Tsuji K."/>
            <person name="Ueda S."/>
            <person name="Waki K."/>
            <person name="Yamagata H."/>
            <person name="Yamamoto M."/>
            <person name="Yamamoto S."/>
            <person name="Yamane H."/>
            <person name="Yoshiki S."/>
            <person name="Yoshihara R."/>
            <person name="Yukawa K."/>
            <person name="Zhong H."/>
            <person name="Yano M."/>
            <person name="Yuan Q."/>
            <person name="Ouyang S."/>
            <person name="Liu J."/>
            <person name="Jones K.M."/>
            <person name="Gansberger K."/>
            <person name="Moffat K."/>
            <person name="Hill J."/>
            <person name="Bera J."/>
            <person name="Fadrosh D."/>
            <person name="Jin S."/>
            <person name="Johri S."/>
            <person name="Kim M."/>
            <person name="Overton L."/>
            <person name="Reardon M."/>
            <person name="Tsitrin T."/>
            <person name="Vuong H."/>
            <person name="Weaver B."/>
            <person name="Ciecko A."/>
            <person name="Tallon L."/>
            <person name="Jackson J."/>
            <person name="Pai G."/>
            <person name="Aken S.V."/>
            <person name="Utterback T."/>
            <person name="Reidmuller S."/>
            <person name="Feldblyum T."/>
            <person name="Hsiao J."/>
            <person name="Zismann V."/>
            <person name="Iobst S."/>
            <person name="de Vazeille A.R."/>
            <person name="Buell C.R."/>
            <person name="Ying K."/>
            <person name="Li Y."/>
            <person name="Lu T."/>
            <person name="Huang Y."/>
            <person name="Zhao Q."/>
            <person name="Feng Q."/>
            <person name="Zhang L."/>
            <person name="Zhu J."/>
            <person name="Weng Q."/>
            <person name="Mu J."/>
            <person name="Lu Y."/>
            <person name="Fan D."/>
            <person name="Liu Y."/>
            <person name="Guan J."/>
            <person name="Zhang Y."/>
            <person name="Yu S."/>
            <person name="Liu X."/>
            <person name="Zhang Y."/>
            <person name="Hong G."/>
            <person name="Han B."/>
            <person name="Choisne N."/>
            <person name="Demange N."/>
            <person name="Orjeda G."/>
            <person name="Samain S."/>
            <person name="Cattolico L."/>
            <person name="Pelletier E."/>
            <person name="Couloux A."/>
            <person name="Segurens B."/>
            <person name="Wincker P."/>
            <person name="D'Hont A."/>
            <person name="Scarpelli C."/>
            <person name="Weissenbach J."/>
            <person name="Salanoubat M."/>
            <person name="Quetier F."/>
            <person name="Yu Y."/>
            <person name="Kim H.R."/>
            <person name="Rambo T."/>
            <person name="Currie J."/>
            <person name="Collura K."/>
            <person name="Luo M."/>
            <person name="Yang T."/>
            <person name="Ammiraju J.S.S."/>
            <person name="Engler F."/>
            <person name="Soderlund C."/>
            <person name="Wing R.A."/>
            <person name="Palmer L.E."/>
            <person name="de la Bastide M."/>
            <person name="Spiegel L."/>
            <person name="Nascimento L."/>
            <person name="Zutavern T."/>
            <person name="O'Shaughnessy A."/>
            <person name="Dike S."/>
            <person name="Dedhia N."/>
            <person name="Preston R."/>
            <person name="Balija V."/>
            <person name="McCombie W.R."/>
            <person name="Chow T."/>
            <person name="Chen H."/>
            <person name="Chung M."/>
            <person name="Chen C."/>
            <person name="Shaw J."/>
            <person name="Wu H."/>
            <person name="Hsiao K."/>
            <person name="Chao Y."/>
            <person name="Chu M."/>
            <person name="Cheng C."/>
            <person name="Hour A."/>
            <person name="Lee P."/>
            <person name="Lin S."/>
            <person name="Lin Y."/>
            <person name="Liou J."/>
            <person name="Liu S."/>
            <person name="Hsing Y."/>
            <person name="Raghuvanshi S."/>
            <person name="Mohanty A."/>
            <person name="Bharti A.K."/>
            <person name="Gaur A."/>
            <person name="Gupta V."/>
            <person name="Kumar D."/>
            <person name="Ravi V."/>
            <person name="Vij S."/>
            <person name="Kapur A."/>
            <person name="Khurana P."/>
            <person name="Khurana P."/>
            <person name="Khurana J.P."/>
            <person name="Tyagi A.K."/>
            <person name="Gaikwad K."/>
            <person name="Singh A."/>
            <person name="Dalal V."/>
            <person name="Srivastava S."/>
            <person name="Dixit A."/>
            <person name="Pal A.K."/>
            <person name="Ghazi I.A."/>
            <person name="Yadav M."/>
            <person name="Pandit A."/>
            <person name="Bhargava A."/>
            <person name="Sureshbabu K."/>
            <person name="Batra K."/>
            <person name="Sharma T.R."/>
            <person name="Mohapatra T."/>
            <person name="Singh N.K."/>
            <person name="Messing J."/>
            <person name="Nelson A.B."/>
            <person name="Fuks G."/>
            <person name="Kavchok S."/>
            <person name="Keizer G."/>
            <person name="Linton E."/>
            <person name="Llaca V."/>
            <person name="Song R."/>
            <person name="Tanyolac B."/>
            <person name="Young S."/>
            <person name="Ho-Il K."/>
            <person name="Hahn J.H."/>
            <person name="Sangsakoo G."/>
            <person name="Vanavichit A."/>
            <person name="de Mattos Luiz.A.T."/>
            <person name="Zimmer P.D."/>
            <person name="Malone G."/>
            <person name="Dellagostin O."/>
            <person name="de Oliveira A.C."/>
            <person name="Bevan M."/>
            <person name="Bancroft I."/>
            <person name="Minx P."/>
            <person name="Cordum H."/>
            <person name="Wilson R."/>
            <person name="Cheng Z."/>
            <person name="Jin W."/>
            <person name="Jiang J."/>
            <person name="Leong S.A."/>
            <person name="Iwama H."/>
            <person name="Gojobori T."/>
            <person name="Itoh T."/>
            <person name="Niimura Y."/>
            <person name="Fujii Y."/>
            <person name="Habara T."/>
            <person name="Sakai H."/>
            <person name="Sato Y."/>
            <person name="Wilson G."/>
            <person name="Kumar K."/>
            <person name="McCouch S."/>
            <person name="Juretic N."/>
            <person name="Hoen D."/>
            <person name="Wright S."/>
            <person name="Bruskiewich R."/>
            <person name="Bureau T."/>
            <person name="Miyao A."/>
            <person name="Hirochika H."/>
            <person name="Nishikawa T."/>
            <person name="Kadowaki K."/>
            <person name="Sugiura M."/>
            <person name="Burr B."/>
            <person name="Sasaki T."/>
        </authorList>
    </citation>
    <scope>NUCLEOTIDE SEQUENCE [LARGE SCALE GENOMIC DNA]</scope>
    <source>
        <strain evidence="3">cv. Nipponbare</strain>
    </source>
</reference>
<feature type="compositionally biased region" description="Polar residues" evidence="1">
    <location>
        <begin position="1"/>
        <end position="10"/>
    </location>
</feature>